<evidence type="ECO:0000313" key="8">
    <source>
        <dbReference type="Proteomes" id="UP001054945"/>
    </source>
</evidence>
<dbReference type="GO" id="GO:0005524">
    <property type="term" value="F:ATP binding"/>
    <property type="evidence" value="ECO:0007669"/>
    <property type="project" value="UniProtKB-KW"/>
</dbReference>
<comment type="subcellular location">
    <subcellularLocation>
        <location evidence="1">Membrane</location>
        <topology evidence="1">Multi-pass membrane protein</topology>
    </subcellularLocation>
</comment>
<keyword evidence="4 6" id="KW-1133">Transmembrane helix</keyword>
<dbReference type="Proteomes" id="UP001054945">
    <property type="component" value="Unassembled WGS sequence"/>
</dbReference>
<feature type="transmembrane region" description="Helical" evidence="6">
    <location>
        <begin position="145"/>
        <end position="167"/>
    </location>
</feature>
<evidence type="ECO:0000256" key="1">
    <source>
        <dbReference type="ARBA" id="ARBA00004141"/>
    </source>
</evidence>
<proteinExistence type="predicted"/>
<keyword evidence="7" id="KW-0067">ATP-binding</keyword>
<dbReference type="PANTHER" id="PTHR48041">
    <property type="entry name" value="ABC TRANSPORTER G FAMILY MEMBER 28"/>
    <property type="match status" value="1"/>
</dbReference>
<name>A0AAV4WW01_CAEEX</name>
<protein>
    <submittedName>
        <fullName evidence="7">ATP-binding cassette sub-family G member 1</fullName>
    </submittedName>
</protein>
<accession>A0AAV4WW01</accession>
<evidence type="ECO:0000313" key="7">
    <source>
        <dbReference type="EMBL" id="GIY86937.1"/>
    </source>
</evidence>
<dbReference type="EMBL" id="BPLR01016862">
    <property type="protein sequence ID" value="GIY86937.1"/>
    <property type="molecule type" value="Genomic_DNA"/>
</dbReference>
<evidence type="ECO:0000256" key="2">
    <source>
        <dbReference type="ARBA" id="ARBA00022448"/>
    </source>
</evidence>
<comment type="caution">
    <text evidence="7">The sequence shown here is derived from an EMBL/GenBank/DDBJ whole genome shotgun (WGS) entry which is preliminary data.</text>
</comment>
<keyword evidence="3 6" id="KW-0812">Transmembrane</keyword>
<feature type="transmembrane region" description="Helical" evidence="6">
    <location>
        <begin position="88"/>
        <end position="112"/>
    </location>
</feature>
<organism evidence="7 8">
    <name type="scientific">Caerostris extrusa</name>
    <name type="common">Bark spider</name>
    <name type="synonym">Caerostris bankana</name>
    <dbReference type="NCBI Taxonomy" id="172846"/>
    <lineage>
        <taxon>Eukaryota</taxon>
        <taxon>Metazoa</taxon>
        <taxon>Ecdysozoa</taxon>
        <taxon>Arthropoda</taxon>
        <taxon>Chelicerata</taxon>
        <taxon>Arachnida</taxon>
        <taxon>Araneae</taxon>
        <taxon>Araneomorphae</taxon>
        <taxon>Entelegynae</taxon>
        <taxon>Araneoidea</taxon>
        <taxon>Araneidae</taxon>
        <taxon>Caerostris</taxon>
    </lineage>
</organism>
<sequence length="240" mass="27683">MGRSSSSRRAWVSGGVSVNGAPRDMRVFRKLSCYIMQDDHLLPHLTVRESVRLAARLKVPDRVSPRTGRRRDCHTSSSYRPHIKFSSYLFVIPSSYHIFIIPLPLTVLISYLHHTSSPYRPHIISSSYHPRIISSSYLFALPSSYHIFIIPFLISYLHHTVLVSYLYHSSTPYSPHISSSYLFSIQSSYHNFILHLLHTIFSLYCPHNLHHTSSSYRPHIISSSYSLNAMFDCMSKTCHE</sequence>
<dbReference type="InterPro" id="IPR050352">
    <property type="entry name" value="ABCG_transporters"/>
</dbReference>
<evidence type="ECO:0000256" key="4">
    <source>
        <dbReference type="ARBA" id="ARBA00022989"/>
    </source>
</evidence>
<dbReference type="GO" id="GO:0042626">
    <property type="term" value="F:ATPase-coupled transmembrane transporter activity"/>
    <property type="evidence" value="ECO:0007669"/>
    <property type="project" value="TreeGrafter"/>
</dbReference>
<dbReference type="PANTHER" id="PTHR48041:SF78">
    <property type="entry name" value="ABC TRANSPORTER EXPRESSED IN TRACHEA, ISOFORM A"/>
    <property type="match status" value="1"/>
</dbReference>
<gene>
    <name evidence="7" type="primary">ABCG1_3</name>
    <name evidence="7" type="ORF">CEXT_421641</name>
</gene>
<evidence type="ECO:0000256" key="6">
    <source>
        <dbReference type="SAM" id="Phobius"/>
    </source>
</evidence>
<dbReference type="GO" id="GO:0005886">
    <property type="term" value="C:plasma membrane"/>
    <property type="evidence" value="ECO:0007669"/>
    <property type="project" value="TreeGrafter"/>
</dbReference>
<evidence type="ECO:0000256" key="3">
    <source>
        <dbReference type="ARBA" id="ARBA00022692"/>
    </source>
</evidence>
<keyword evidence="2" id="KW-0813">Transport</keyword>
<dbReference type="AlphaFoldDB" id="A0AAV4WW01"/>
<keyword evidence="7" id="KW-0547">Nucleotide-binding</keyword>
<evidence type="ECO:0000256" key="5">
    <source>
        <dbReference type="ARBA" id="ARBA00023136"/>
    </source>
</evidence>
<keyword evidence="5 6" id="KW-0472">Membrane</keyword>
<reference evidence="7 8" key="1">
    <citation type="submission" date="2021-06" db="EMBL/GenBank/DDBJ databases">
        <title>Caerostris extrusa draft genome.</title>
        <authorList>
            <person name="Kono N."/>
            <person name="Arakawa K."/>
        </authorList>
    </citation>
    <scope>NUCLEOTIDE SEQUENCE [LARGE SCALE GENOMIC DNA]</scope>
</reference>
<keyword evidence="8" id="KW-1185">Reference proteome</keyword>